<proteinExistence type="predicted"/>
<evidence type="ECO:0000256" key="4">
    <source>
        <dbReference type="ARBA" id="ARBA00022759"/>
    </source>
</evidence>
<evidence type="ECO:0000256" key="3">
    <source>
        <dbReference type="ARBA" id="ARBA00022722"/>
    </source>
</evidence>
<dbReference type="Pfam" id="PF17917">
    <property type="entry name" value="RT_RNaseH"/>
    <property type="match status" value="1"/>
</dbReference>
<dbReference type="InterPro" id="IPR043502">
    <property type="entry name" value="DNA/RNA_pol_sf"/>
</dbReference>
<evidence type="ECO:0000256" key="6">
    <source>
        <dbReference type="ARBA" id="ARBA00022918"/>
    </source>
</evidence>
<keyword evidence="1" id="KW-0808">Transferase</keyword>
<organism evidence="8 9">
    <name type="scientific">Popillia japonica</name>
    <name type="common">Japanese beetle</name>
    <dbReference type="NCBI Taxonomy" id="7064"/>
    <lineage>
        <taxon>Eukaryota</taxon>
        <taxon>Metazoa</taxon>
        <taxon>Ecdysozoa</taxon>
        <taxon>Arthropoda</taxon>
        <taxon>Hexapoda</taxon>
        <taxon>Insecta</taxon>
        <taxon>Pterygota</taxon>
        <taxon>Neoptera</taxon>
        <taxon>Endopterygota</taxon>
        <taxon>Coleoptera</taxon>
        <taxon>Polyphaga</taxon>
        <taxon>Scarabaeiformia</taxon>
        <taxon>Scarabaeidae</taxon>
        <taxon>Rutelinae</taxon>
        <taxon>Popillia</taxon>
    </lineage>
</organism>
<dbReference type="SUPFAM" id="SSF56672">
    <property type="entry name" value="DNA/RNA polymerases"/>
    <property type="match status" value="1"/>
</dbReference>
<reference evidence="8 9" key="1">
    <citation type="journal article" date="2024" name="BMC Genomics">
        <title>De novo assembly and annotation of Popillia japonica's genome with initial clues to its potential as an invasive pest.</title>
        <authorList>
            <person name="Cucini C."/>
            <person name="Boschi S."/>
            <person name="Funari R."/>
            <person name="Cardaioli E."/>
            <person name="Iannotti N."/>
            <person name="Marturano G."/>
            <person name="Paoli F."/>
            <person name="Bruttini M."/>
            <person name="Carapelli A."/>
            <person name="Frati F."/>
            <person name="Nardi F."/>
        </authorList>
    </citation>
    <scope>NUCLEOTIDE SEQUENCE [LARGE SCALE GENOMIC DNA]</scope>
    <source>
        <strain evidence="8">DMR45628</strain>
    </source>
</reference>
<dbReference type="Proteomes" id="UP001458880">
    <property type="component" value="Unassembled WGS sequence"/>
</dbReference>
<keyword evidence="2" id="KW-0548">Nucleotidyltransferase</keyword>
<dbReference type="InterPro" id="IPR041373">
    <property type="entry name" value="RT_RNaseH"/>
</dbReference>
<evidence type="ECO:0000256" key="1">
    <source>
        <dbReference type="ARBA" id="ARBA00022679"/>
    </source>
</evidence>
<evidence type="ECO:0000256" key="2">
    <source>
        <dbReference type="ARBA" id="ARBA00022695"/>
    </source>
</evidence>
<dbReference type="GO" id="GO:0003964">
    <property type="term" value="F:RNA-directed DNA polymerase activity"/>
    <property type="evidence" value="ECO:0007669"/>
    <property type="project" value="UniProtKB-KW"/>
</dbReference>
<evidence type="ECO:0000256" key="5">
    <source>
        <dbReference type="ARBA" id="ARBA00022801"/>
    </source>
</evidence>
<dbReference type="Gene3D" id="3.30.70.270">
    <property type="match status" value="1"/>
</dbReference>
<dbReference type="PANTHER" id="PTHR37984">
    <property type="entry name" value="PROTEIN CBG26694"/>
    <property type="match status" value="1"/>
</dbReference>
<name>A0AAW1M1I8_POPJA</name>
<dbReference type="GO" id="GO:0004519">
    <property type="term" value="F:endonuclease activity"/>
    <property type="evidence" value="ECO:0007669"/>
    <property type="project" value="UniProtKB-KW"/>
</dbReference>
<dbReference type="GO" id="GO:0016787">
    <property type="term" value="F:hydrolase activity"/>
    <property type="evidence" value="ECO:0007669"/>
    <property type="project" value="UniProtKB-KW"/>
</dbReference>
<dbReference type="InterPro" id="IPR050951">
    <property type="entry name" value="Retrovirus_Pol_polyprotein"/>
</dbReference>
<gene>
    <name evidence="8" type="ORF">QE152_g8894</name>
</gene>
<keyword evidence="5" id="KW-0378">Hydrolase</keyword>
<dbReference type="AlphaFoldDB" id="A0AAW1M1I8"/>
<evidence type="ECO:0000313" key="9">
    <source>
        <dbReference type="Proteomes" id="UP001458880"/>
    </source>
</evidence>
<keyword evidence="9" id="KW-1185">Reference proteome</keyword>
<dbReference type="EMBL" id="JASPKY010000073">
    <property type="protein sequence ID" value="KAK9739580.1"/>
    <property type="molecule type" value="Genomic_DNA"/>
</dbReference>
<dbReference type="CDD" id="cd09274">
    <property type="entry name" value="RNase_HI_RT_Ty3"/>
    <property type="match status" value="1"/>
</dbReference>
<dbReference type="FunFam" id="3.10.20.370:FF:000001">
    <property type="entry name" value="Retrovirus-related Pol polyprotein from transposon 17.6-like protein"/>
    <property type="match status" value="1"/>
</dbReference>
<evidence type="ECO:0000259" key="7">
    <source>
        <dbReference type="Pfam" id="PF17917"/>
    </source>
</evidence>
<comment type="caution">
    <text evidence="8">The sequence shown here is derived from an EMBL/GenBank/DDBJ whole genome shotgun (WGS) entry which is preliminary data.</text>
</comment>
<dbReference type="InterPro" id="IPR043128">
    <property type="entry name" value="Rev_trsase/Diguanyl_cyclase"/>
</dbReference>
<dbReference type="PANTHER" id="PTHR37984:SF5">
    <property type="entry name" value="PROTEIN NYNRIN-LIKE"/>
    <property type="match status" value="1"/>
</dbReference>
<keyword evidence="4" id="KW-0255">Endonuclease</keyword>
<protein>
    <submittedName>
        <fullName evidence="8">RNase H-like domain found in reverse transcriptase</fullName>
    </submittedName>
</protein>
<keyword evidence="3" id="KW-0540">Nuclease</keyword>
<evidence type="ECO:0000313" key="8">
    <source>
        <dbReference type="EMBL" id="KAK9739580.1"/>
    </source>
</evidence>
<sequence length="416" mass="46756">MHLRLNTSLKFLGFIVDQEGLRTDPDKVSAIVEYPTPKTTTQIKRLIGLVGYYRRPITDLLRGRKKGQPITWTPEADKAFQEIKTAASDTGVGAVLYQAADGIEHPVAYASKNLNAAQRKYSTTEKELLAVIFAVEKFRSYVEGTRFTVITDHASLVWLHNLSNPTGRLARWAIRLSQFDFAIQHRKGSLNVVADALSRTNNEVAVLDLSSNLPKAGLMGSYKNINFPFQLISADLLGPYPRSQNGNQYLLNGNQYLLVVVDWFTKIRLAKHDVTKFPPAFLTFGRNIPVSGDYYGTISDNAHNIISISDKNSRLDDIQNLPKLFVDVRNKIHEAYVKNAKLYNLRRRESHYKVGDKVWKVNYVLSSAADSFAAKLAPKYIPATINKSICPPCYNILIQVVSSPDERVLGRRISMP</sequence>
<keyword evidence="6 8" id="KW-0695">RNA-directed DNA polymerase</keyword>
<accession>A0AAW1M1I8</accession>
<feature type="domain" description="Reverse transcriptase RNase H-like" evidence="7">
    <location>
        <begin position="82"/>
        <end position="179"/>
    </location>
</feature>